<dbReference type="PANTHER" id="PTHR10252">
    <property type="entry name" value="HISTONE-LIKE TRANSCRIPTION FACTOR CCAAT-RELATED"/>
    <property type="match status" value="1"/>
</dbReference>
<evidence type="ECO:0000256" key="1">
    <source>
        <dbReference type="ARBA" id="ARBA00004123"/>
    </source>
</evidence>
<comment type="similarity">
    <text evidence="7">Belongs to the NFYC/HAP5 subunit family.</text>
</comment>
<keyword evidence="12" id="KW-1185">Reference proteome</keyword>
<dbReference type="GO" id="GO:0000978">
    <property type="term" value="F:RNA polymerase II cis-regulatory region sequence-specific DNA binding"/>
    <property type="evidence" value="ECO:0007669"/>
    <property type="project" value="TreeGrafter"/>
</dbReference>
<comment type="function">
    <text evidence="8">Stimulates the transcription of various genes by recognizing and binding to a CCAAT motif in promoters.</text>
</comment>
<evidence type="ECO:0000256" key="8">
    <source>
        <dbReference type="ARBA" id="ARBA00059992"/>
    </source>
</evidence>
<dbReference type="Pfam" id="PF00808">
    <property type="entry name" value="CBFD_NFYB_HMF"/>
    <property type="match status" value="1"/>
</dbReference>
<feature type="region of interest" description="Disordered" evidence="9">
    <location>
        <begin position="109"/>
        <end position="144"/>
    </location>
</feature>
<evidence type="ECO:0000256" key="2">
    <source>
        <dbReference type="ARBA" id="ARBA00023015"/>
    </source>
</evidence>
<evidence type="ECO:0000256" key="6">
    <source>
        <dbReference type="ARBA" id="ARBA00025911"/>
    </source>
</evidence>
<proteinExistence type="inferred from homology"/>
<dbReference type="InterPro" id="IPR050568">
    <property type="entry name" value="Transcr_DNA_Rep_Reg"/>
</dbReference>
<dbReference type="Gene3D" id="1.10.20.10">
    <property type="entry name" value="Histone, subunit A"/>
    <property type="match status" value="1"/>
</dbReference>
<dbReference type="GO" id="GO:0005634">
    <property type="term" value="C:nucleus"/>
    <property type="evidence" value="ECO:0007669"/>
    <property type="project" value="UniProtKB-SubCell"/>
</dbReference>
<dbReference type="EMBL" id="KZ502668">
    <property type="protein sequence ID" value="PKU74818.1"/>
    <property type="molecule type" value="Genomic_DNA"/>
</dbReference>
<dbReference type="GO" id="GO:0046982">
    <property type="term" value="F:protein heterodimerization activity"/>
    <property type="evidence" value="ECO:0007669"/>
    <property type="project" value="InterPro"/>
</dbReference>
<gene>
    <name evidence="11" type="primary">NFYC3</name>
    <name evidence="11" type="ORF">MA16_Dca005009</name>
</gene>
<dbReference type="AlphaFoldDB" id="A0A2I0WGP6"/>
<keyword evidence="3" id="KW-0238">DNA-binding</keyword>
<keyword evidence="4" id="KW-0804">Transcription</keyword>
<dbReference type="GO" id="GO:0000981">
    <property type="term" value="F:DNA-binding transcription factor activity, RNA polymerase II-specific"/>
    <property type="evidence" value="ECO:0007669"/>
    <property type="project" value="TreeGrafter"/>
</dbReference>
<keyword evidence="5" id="KW-0539">Nucleus</keyword>
<organism evidence="11 12">
    <name type="scientific">Dendrobium catenatum</name>
    <dbReference type="NCBI Taxonomy" id="906689"/>
    <lineage>
        <taxon>Eukaryota</taxon>
        <taxon>Viridiplantae</taxon>
        <taxon>Streptophyta</taxon>
        <taxon>Embryophyta</taxon>
        <taxon>Tracheophyta</taxon>
        <taxon>Spermatophyta</taxon>
        <taxon>Magnoliopsida</taxon>
        <taxon>Liliopsida</taxon>
        <taxon>Asparagales</taxon>
        <taxon>Orchidaceae</taxon>
        <taxon>Epidendroideae</taxon>
        <taxon>Malaxideae</taxon>
        <taxon>Dendrobiinae</taxon>
        <taxon>Dendrobium</taxon>
    </lineage>
</organism>
<evidence type="ECO:0000256" key="7">
    <source>
        <dbReference type="ARBA" id="ARBA00038129"/>
    </source>
</evidence>
<evidence type="ECO:0000256" key="4">
    <source>
        <dbReference type="ARBA" id="ARBA00023163"/>
    </source>
</evidence>
<evidence type="ECO:0000256" key="9">
    <source>
        <dbReference type="SAM" id="MobiDB-lite"/>
    </source>
</evidence>
<protein>
    <submittedName>
        <fullName evidence="11">Nuclear transcription factor Y subunit C-3</fullName>
    </submittedName>
</protein>
<reference evidence="11 12" key="1">
    <citation type="journal article" date="2016" name="Sci. Rep.">
        <title>The Dendrobium catenatum Lindl. genome sequence provides insights into polysaccharide synthase, floral development and adaptive evolution.</title>
        <authorList>
            <person name="Zhang G.Q."/>
            <person name="Xu Q."/>
            <person name="Bian C."/>
            <person name="Tsai W.C."/>
            <person name="Yeh C.M."/>
            <person name="Liu K.W."/>
            <person name="Yoshida K."/>
            <person name="Zhang L.S."/>
            <person name="Chang S.B."/>
            <person name="Chen F."/>
            <person name="Shi Y."/>
            <person name="Su Y.Y."/>
            <person name="Zhang Y.Q."/>
            <person name="Chen L.J."/>
            <person name="Yin Y."/>
            <person name="Lin M."/>
            <person name="Huang H."/>
            <person name="Deng H."/>
            <person name="Wang Z.W."/>
            <person name="Zhu S.L."/>
            <person name="Zhao X."/>
            <person name="Deng C."/>
            <person name="Niu S.C."/>
            <person name="Huang J."/>
            <person name="Wang M."/>
            <person name="Liu G.H."/>
            <person name="Yang H.J."/>
            <person name="Xiao X.J."/>
            <person name="Hsiao Y.Y."/>
            <person name="Wu W.L."/>
            <person name="Chen Y.Y."/>
            <person name="Mitsuda N."/>
            <person name="Ohme-Takagi M."/>
            <person name="Luo Y.B."/>
            <person name="Van de Peer Y."/>
            <person name="Liu Z.J."/>
        </authorList>
    </citation>
    <scope>NUCLEOTIDE SEQUENCE [LARGE SCALE GENOMIC DNA]</scope>
    <source>
        <tissue evidence="11">The whole plant</tissue>
    </source>
</reference>
<keyword evidence="2" id="KW-0805">Transcription regulation</keyword>
<evidence type="ECO:0000256" key="5">
    <source>
        <dbReference type="ARBA" id="ARBA00023242"/>
    </source>
</evidence>
<dbReference type="STRING" id="906689.A0A2I0WGP6"/>
<reference evidence="11 12" key="2">
    <citation type="journal article" date="2017" name="Nature">
        <title>The Apostasia genome and the evolution of orchids.</title>
        <authorList>
            <person name="Zhang G.Q."/>
            <person name="Liu K.W."/>
            <person name="Li Z."/>
            <person name="Lohaus R."/>
            <person name="Hsiao Y.Y."/>
            <person name="Niu S.C."/>
            <person name="Wang J.Y."/>
            <person name="Lin Y.C."/>
            <person name="Xu Q."/>
            <person name="Chen L.J."/>
            <person name="Yoshida K."/>
            <person name="Fujiwara S."/>
            <person name="Wang Z.W."/>
            <person name="Zhang Y.Q."/>
            <person name="Mitsuda N."/>
            <person name="Wang M."/>
            <person name="Liu G.H."/>
            <person name="Pecoraro L."/>
            <person name="Huang H.X."/>
            <person name="Xiao X.J."/>
            <person name="Lin M."/>
            <person name="Wu X.Y."/>
            <person name="Wu W.L."/>
            <person name="Chen Y.Y."/>
            <person name="Chang S.B."/>
            <person name="Sakamoto S."/>
            <person name="Ohme-Takagi M."/>
            <person name="Yagi M."/>
            <person name="Zeng S.J."/>
            <person name="Shen C.Y."/>
            <person name="Yeh C.M."/>
            <person name="Luo Y.B."/>
            <person name="Tsai W.C."/>
            <person name="Van de Peer Y."/>
            <person name="Liu Z.J."/>
        </authorList>
    </citation>
    <scope>NUCLEOTIDE SEQUENCE [LARGE SCALE GENOMIC DNA]</scope>
    <source>
        <tissue evidence="11">The whole plant</tissue>
    </source>
</reference>
<comment type="subunit">
    <text evidence="6">Heterotrimeric transcription factor composed of three components, NF-YA, NF-YB and NF-YC. NF-YB and NF-YC must interact and dimerize for NF-YA association and DNA binding.</text>
</comment>
<evidence type="ECO:0000313" key="12">
    <source>
        <dbReference type="Proteomes" id="UP000233837"/>
    </source>
</evidence>
<accession>A0A2I0WGP6</accession>
<evidence type="ECO:0000259" key="10">
    <source>
        <dbReference type="Pfam" id="PF00808"/>
    </source>
</evidence>
<sequence>MISTSSSNNNNNNFKSSGSIRVMRSKKLAGDFKNHNLPLARIKKIMKANEALAAAAKETPVICERACEMFIQELTEKAWAHAQKSNRQTIEKRDIVAAAKETGHCDFLVDRKRKNHRGAHGASSSTAIPGDPLDPPEPRYHGNN</sequence>
<evidence type="ECO:0000256" key="3">
    <source>
        <dbReference type="ARBA" id="ARBA00023125"/>
    </source>
</evidence>
<feature type="domain" description="Transcription factor CBF/NF-Y/archaeal histone" evidence="10">
    <location>
        <begin position="36"/>
        <end position="98"/>
    </location>
</feature>
<comment type="subcellular location">
    <subcellularLocation>
        <location evidence="1">Nucleus</location>
    </subcellularLocation>
</comment>
<name>A0A2I0WGP6_9ASPA</name>
<dbReference type="SUPFAM" id="SSF47113">
    <property type="entry name" value="Histone-fold"/>
    <property type="match status" value="1"/>
</dbReference>
<dbReference type="InterPro" id="IPR003958">
    <property type="entry name" value="CBFA_NFYB_domain"/>
</dbReference>
<dbReference type="Proteomes" id="UP000233837">
    <property type="component" value="Unassembled WGS sequence"/>
</dbReference>
<dbReference type="InterPro" id="IPR009072">
    <property type="entry name" value="Histone-fold"/>
</dbReference>
<dbReference type="PANTHER" id="PTHR10252:SF106">
    <property type="entry name" value="NUCLEAR TRANSCRIPTION FACTOR Y SUBUNIT C-3-RELATED"/>
    <property type="match status" value="1"/>
</dbReference>
<evidence type="ECO:0000313" key="11">
    <source>
        <dbReference type="EMBL" id="PKU74818.1"/>
    </source>
</evidence>
<dbReference type="FunFam" id="1.10.20.10:FF:000062">
    <property type="entry name" value="Nuclear transcription factor Y subunit C"/>
    <property type="match status" value="1"/>
</dbReference>